<keyword evidence="3" id="KW-1185">Reference proteome</keyword>
<feature type="compositionally biased region" description="Basic residues" evidence="1">
    <location>
        <begin position="272"/>
        <end position="281"/>
    </location>
</feature>
<organism evidence="2 3">
    <name type="scientific">Penicillium ucsense</name>
    <dbReference type="NCBI Taxonomy" id="2839758"/>
    <lineage>
        <taxon>Eukaryota</taxon>
        <taxon>Fungi</taxon>
        <taxon>Dikarya</taxon>
        <taxon>Ascomycota</taxon>
        <taxon>Pezizomycotina</taxon>
        <taxon>Eurotiomycetes</taxon>
        <taxon>Eurotiomycetidae</taxon>
        <taxon>Eurotiales</taxon>
        <taxon>Aspergillaceae</taxon>
        <taxon>Penicillium</taxon>
    </lineage>
</organism>
<comment type="caution">
    <text evidence="2">The sequence shown here is derived from an EMBL/GenBank/DDBJ whole genome shotgun (WGS) entry which is preliminary data.</text>
</comment>
<proteinExistence type="predicted"/>
<dbReference type="Proteomes" id="UP000631181">
    <property type="component" value="Unassembled WGS sequence"/>
</dbReference>
<name>A0A8J8WMC0_9EURO</name>
<protein>
    <submittedName>
        <fullName evidence="2">Uncharacterized protein</fullName>
    </submittedName>
</protein>
<evidence type="ECO:0000313" key="2">
    <source>
        <dbReference type="EMBL" id="KAF7718368.1"/>
    </source>
</evidence>
<feature type="region of interest" description="Disordered" evidence="1">
    <location>
        <begin position="245"/>
        <end position="295"/>
    </location>
</feature>
<reference evidence="2" key="1">
    <citation type="journal article" date="2020" name="Front. Microbiol.">
        <title>Gene regulatory networks of Penicillium echinulatum 2HH and Penicillium oxalicum 114-2 inferred by a computational biology approach.</title>
        <authorList>
            <person name="Lenz A.R."/>
            <person name="Galan-Vasquez E."/>
            <person name="Balbinot E."/>
            <person name="De Abreu F.P."/>
            <person name="De Oliveira N.S."/>
            <person name="Da Rosa L.O."/>
            <person name="De Avila E Silva S."/>
            <person name="Camassola M."/>
            <person name="Dillon A.J.P."/>
            <person name="Perez-Rueda E."/>
        </authorList>
    </citation>
    <scope>NUCLEOTIDE SEQUENCE</scope>
    <source>
        <strain evidence="2">S1M29</strain>
    </source>
</reference>
<dbReference type="EMBL" id="WIWV01000016">
    <property type="protein sequence ID" value="KAF7718368.1"/>
    <property type="molecule type" value="Genomic_DNA"/>
</dbReference>
<evidence type="ECO:0000256" key="1">
    <source>
        <dbReference type="SAM" id="MobiDB-lite"/>
    </source>
</evidence>
<dbReference type="AlphaFoldDB" id="A0A8J8WMC0"/>
<sequence length="295" mass="33763">MEVLDDITKLKGESNFGIWQKDLECYVQYQDPDLWLVMTGAILPPMSDYLKVPSEQEVRFNISAEEGTNLDEITSAQVSAWLRTNNIEKNKEFADWSKLNAGCFLFLLASLEDSIKIFIEEFDVASSAYDYICATWGQKNPQLFQQKYNKWVSCHYRQGGNAAGFVRKRKRLLHEAQRLNPNIIHASWQQAQFVYTISMHPGTESLVTRLQPNLNDAHILEDMIAEFQSFEYSRHYYSAMATSAKKNSNSLTAGPTSKHSKSRGKKNDSKGKHSKKSHIKNPKGVPGSPYSYFRR</sequence>
<accession>A0A8J8WMC0</accession>
<evidence type="ECO:0000313" key="3">
    <source>
        <dbReference type="Proteomes" id="UP000631181"/>
    </source>
</evidence>
<gene>
    <name evidence="2" type="ORF">PECM_002405</name>
</gene>
<feature type="compositionally biased region" description="Polar residues" evidence="1">
    <location>
        <begin position="245"/>
        <end position="257"/>
    </location>
</feature>